<feature type="compositionally biased region" description="Basic and acidic residues" evidence="1">
    <location>
        <begin position="112"/>
        <end position="126"/>
    </location>
</feature>
<dbReference type="RefSeq" id="WP_111169809.1">
    <property type="nucleotide sequence ID" value="NZ_POUA01000221.1"/>
</dbReference>
<evidence type="ECO:0000256" key="1">
    <source>
        <dbReference type="SAM" id="MobiDB-lite"/>
    </source>
</evidence>
<protein>
    <submittedName>
        <fullName evidence="2">Uncharacterized protein</fullName>
    </submittedName>
</protein>
<organism evidence="2 3">
    <name type="scientific">Spongiactinospora gelatinilytica</name>
    <dbReference type="NCBI Taxonomy" id="2666298"/>
    <lineage>
        <taxon>Bacteria</taxon>
        <taxon>Bacillati</taxon>
        <taxon>Actinomycetota</taxon>
        <taxon>Actinomycetes</taxon>
        <taxon>Streptosporangiales</taxon>
        <taxon>Streptosporangiaceae</taxon>
        <taxon>Spongiactinospora</taxon>
    </lineage>
</organism>
<evidence type="ECO:0000313" key="3">
    <source>
        <dbReference type="Proteomes" id="UP000248544"/>
    </source>
</evidence>
<dbReference type="Proteomes" id="UP000248544">
    <property type="component" value="Unassembled WGS sequence"/>
</dbReference>
<keyword evidence="3" id="KW-1185">Reference proteome</keyword>
<feature type="region of interest" description="Disordered" evidence="1">
    <location>
        <begin position="1"/>
        <end position="53"/>
    </location>
</feature>
<gene>
    <name evidence="2" type="ORF">C1I98_24645</name>
</gene>
<dbReference type="EMBL" id="POUA01000221">
    <property type="protein sequence ID" value="PZG38099.1"/>
    <property type="molecule type" value="Genomic_DNA"/>
</dbReference>
<reference evidence="2 3" key="1">
    <citation type="submission" date="2018-01" db="EMBL/GenBank/DDBJ databases">
        <title>Draft genome sequence of Sphaerisporangium sp. 7K107.</title>
        <authorList>
            <person name="Sahin N."/>
            <person name="Saygin H."/>
            <person name="Ay H."/>
        </authorList>
    </citation>
    <scope>NUCLEOTIDE SEQUENCE [LARGE SCALE GENOMIC DNA]</scope>
    <source>
        <strain evidence="2 3">7K107</strain>
    </source>
</reference>
<feature type="region of interest" description="Disordered" evidence="1">
    <location>
        <begin position="102"/>
        <end position="132"/>
    </location>
</feature>
<comment type="caution">
    <text evidence="2">The sequence shown here is derived from an EMBL/GenBank/DDBJ whole genome shotgun (WGS) entry which is preliminary data.</text>
</comment>
<proteinExistence type="predicted"/>
<sequence>MARKQRTSAGTTGAAELFPAEGDASTKRSRRTLTPRHETPRSGRPLRTKGRADTMTLSARLHAHLDDRLTVACERTGHGPKGIVEEAIHNYADALGVPAELPQDDDGFTEAMPHDYSNRKNRRPDGEGTDPDLLMLSVRVRPITRARMWHCCVMTGQGVQSTMTTLLNLYLHKLGVPQNVHRDAKGRLRRSG</sequence>
<accession>A0A2W2G6N2</accession>
<evidence type="ECO:0000313" key="2">
    <source>
        <dbReference type="EMBL" id="PZG38099.1"/>
    </source>
</evidence>
<name>A0A2W2G6N2_9ACTN</name>
<dbReference type="AlphaFoldDB" id="A0A2W2G6N2"/>